<dbReference type="PANTHER" id="PTHR33969:SF2">
    <property type="entry name" value="SEGREGATION AND CONDENSATION PROTEIN A"/>
    <property type="match status" value="1"/>
</dbReference>
<dbReference type="InterPro" id="IPR023093">
    <property type="entry name" value="ScpA-like_C"/>
</dbReference>
<dbReference type="Gene3D" id="6.10.250.2410">
    <property type="match status" value="1"/>
</dbReference>
<proteinExistence type="predicted"/>
<sequence>MGIAMLIDLAQQGEINPWDVQVIDVIDRYLKNLLQTTNSQEPEANLSQGGQAFVWAAMLVLLKAHTLEETSAGDEDPNWEVDLILDPHGSKSTRLPLNLEDCLKRRHTAQALVKRPITLNDVIAQLHQIASTLANKPIHPVTKRVKPLSASAAAQTIVGLAHQENLTEIARELEQFIVTQGEKWLLAQQWIDLEQLLDIWTNRNNSANYSLNKDRVGVFWALLLLSAQSKVELSQQEFYQEIRVRAI</sequence>
<comment type="caution">
    <text evidence="3">The sequence shown here is derived from an EMBL/GenBank/DDBJ whole genome shotgun (WGS) entry which is preliminary data.</text>
</comment>
<evidence type="ECO:0000313" key="3">
    <source>
        <dbReference type="EMBL" id="PSB00715.1"/>
    </source>
</evidence>
<dbReference type="GO" id="GO:0007059">
    <property type="term" value="P:chromosome segregation"/>
    <property type="evidence" value="ECO:0007669"/>
    <property type="project" value="UniProtKB-KW"/>
</dbReference>
<dbReference type="OrthoDB" id="425117at2"/>
<dbReference type="Proteomes" id="UP000238762">
    <property type="component" value="Unassembled WGS sequence"/>
</dbReference>
<protein>
    <recommendedName>
        <fullName evidence="2">Segregation and condensation protein A</fullName>
    </recommendedName>
</protein>
<dbReference type="PANTHER" id="PTHR33969">
    <property type="entry name" value="SEGREGATION AND CONDENSATION PROTEIN A"/>
    <property type="match status" value="1"/>
</dbReference>
<evidence type="ECO:0000313" key="4">
    <source>
        <dbReference type="Proteomes" id="UP000238762"/>
    </source>
</evidence>
<evidence type="ECO:0000256" key="2">
    <source>
        <dbReference type="ARBA" id="ARBA00044777"/>
    </source>
</evidence>
<accession>A0A2T1BXH6</accession>
<reference evidence="3 4" key="2">
    <citation type="submission" date="2018-03" db="EMBL/GenBank/DDBJ databases">
        <title>The ancient ancestry and fast evolution of plastids.</title>
        <authorList>
            <person name="Moore K.R."/>
            <person name="Magnabosco C."/>
            <person name="Momper L."/>
            <person name="Gold D.A."/>
            <person name="Bosak T."/>
            <person name="Fournier G.P."/>
        </authorList>
    </citation>
    <scope>NUCLEOTIDE SEQUENCE [LARGE SCALE GENOMIC DNA]</scope>
    <source>
        <strain evidence="3 4">CCAP 1448/3</strain>
    </source>
</reference>
<keyword evidence="1" id="KW-0159">Chromosome partition</keyword>
<organism evidence="3 4">
    <name type="scientific">Merismopedia glauca CCAP 1448/3</name>
    <dbReference type="NCBI Taxonomy" id="1296344"/>
    <lineage>
        <taxon>Bacteria</taxon>
        <taxon>Bacillati</taxon>
        <taxon>Cyanobacteriota</taxon>
        <taxon>Cyanophyceae</taxon>
        <taxon>Synechococcales</taxon>
        <taxon>Merismopediaceae</taxon>
        <taxon>Merismopedia</taxon>
    </lineage>
</organism>
<reference evidence="3 4" key="1">
    <citation type="submission" date="2018-02" db="EMBL/GenBank/DDBJ databases">
        <authorList>
            <person name="Cohen D.B."/>
            <person name="Kent A.D."/>
        </authorList>
    </citation>
    <scope>NUCLEOTIDE SEQUENCE [LARGE SCALE GENOMIC DNA]</scope>
    <source>
        <strain evidence="3 4">CCAP 1448/3</strain>
    </source>
</reference>
<name>A0A2T1BXH6_9CYAN</name>
<gene>
    <name evidence="3" type="ORF">C7B64_22095</name>
</gene>
<dbReference type="InterPro" id="IPR003768">
    <property type="entry name" value="ScpA"/>
</dbReference>
<dbReference type="AlphaFoldDB" id="A0A2T1BXH6"/>
<evidence type="ECO:0000256" key="1">
    <source>
        <dbReference type="ARBA" id="ARBA00022829"/>
    </source>
</evidence>
<dbReference type="EMBL" id="PVWJ01000169">
    <property type="protein sequence ID" value="PSB00715.1"/>
    <property type="molecule type" value="Genomic_DNA"/>
</dbReference>
<dbReference type="Pfam" id="PF02616">
    <property type="entry name" value="SMC_ScpA"/>
    <property type="match status" value="1"/>
</dbReference>
<dbReference type="Gene3D" id="1.10.10.580">
    <property type="entry name" value="Structural maintenance of chromosome 1. Chain E"/>
    <property type="match status" value="1"/>
</dbReference>
<keyword evidence="4" id="KW-1185">Reference proteome</keyword>